<dbReference type="RefSeq" id="XP_041432965.1">
    <property type="nucleotide sequence ID" value="XM_041577031.1"/>
</dbReference>
<dbReference type="OrthoDB" id="4473401at2759"/>
<evidence type="ECO:0000259" key="1">
    <source>
        <dbReference type="PROSITE" id="PS51390"/>
    </source>
</evidence>
<dbReference type="InterPro" id="IPR008197">
    <property type="entry name" value="WAP_dom"/>
</dbReference>
<accession>A0A1L8ETY0</accession>
<dbReference type="PANTHER" id="PTHR19441">
    <property type="entry name" value="WHEY ACDIC PROTEIN WAP"/>
    <property type="match status" value="1"/>
</dbReference>
<keyword evidence="2" id="KW-1185">Reference proteome</keyword>
<proteinExistence type="predicted"/>
<dbReference type="GO" id="GO:0004867">
    <property type="term" value="F:serine-type endopeptidase inhibitor activity"/>
    <property type="evidence" value="ECO:0000318"/>
    <property type="project" value="GO_Central"/>
</dbReference>
<dbReference type="SUPFAM" id="SSF57256">
    <property type="entry name" value="Elafin-like"/>
    <property type="match status" value="4"/>
</dbReference>
<dbReference type="Pfam" id="PF00095">
    <property type="entry name" value="WAP"/>
    <property type="match status" value="4"/>
</dbReference>
<name>A0A1L8ETY0_XENLA</name>
<dbReference type="InterPro" id="IPR050514">
    <property type="entry name" value="WAP_four-disulfide_core"/>
</dbReference>
<sequence>MGIMMNKGQVFLFGILLGALVLALAESLVVKRPPQKQGTCPPQRNKLAGSPFRCASLCTNDYKCDGDKKCCLDNCHKICKPPAKERQGVCPTLTVTSRNSSCYDFCTSDSECSEGSKCCESACGRTCTSTIKVKEGFCLQEQVLKCSASEANYCASDKNCYKDEKCCPKLCRMECQKPLTERAGICPPAPSNCTAFANKVCQSDKDCEILYKCCNTKCGNQRLCLKAVNVPTFFVFGPGIPVFPLNPNKP</sequence>
<dbReference type="GO" id="GO:0019731">
    <property type="term" value="P:antibacterial humoral response"/>
    <property type="evidence" value="ECO:0000318"/>
    <property type="project" value="GO_Central"/>
</dbReference>
<organism evidence="2 3">
    <name type="scientific">Xenopus laevis</name>
    <name type="common">African clawed frog</name>
    <dbReference type="NCBI Taxonomy" id="8355"/>
    <lineage>
        <taxon>Eukaryota</taxon>
        <taxon>Metazoa</taxon>
        <taxon>Chordata</taxon>
        <taxon>Craniata</taxon>
        <taxon>Vertebrata</taxon>
        <taxon>Euteleostomi</taxon>
        <taxon>Amphibia</taxon>
        <taxon>Batrachia</taxon>
        <taxon>Anura</taxon>
        <taxon>Pipoidea</taxon>
        <taxon>Pipidae</taxon>
        <taxon>Xenopodinae</taxon>
        <taxon>Xenopus</taxon>
        <taxon>Xenopus</taxon>
    </lineage>
</organism>
<dbReference type="PANTHER" id="PTHR19441:SF98">
    <property type="entry name" value="WAP DOMAIN-CONTAINING PROTEIN"/>
    <property type="match status" value="1"/>
</dbReference>
<feature type="domain" description="WAP" evidence="1">
    <location>
        <begin position="84"/>
        <end position="131"/>
    </location>
</feature>
<dbReference type="OMA" id="HVKAGEC"/>
<dbReference type="KEGG" id="xla:121398194"/>
<dbReference type="InterPro" id="IPR036645">
    <property type="entry name" value="Elafin-like_sf"/>
</dbReference>
<dbReference type="SMART" id="SM00217">
    <property type="entry name" value="WAP"/>
    <property type="match status" value="4"/>
</dbReference>
<dbReference type="Proteomes" id="UP000186698">
    <property type="component" value="Chromosome 9_10L"/>
</dbReference>
<dbReference type="AlphaFoldDB" id="A0A1L8ETY0"/>
<dbReference type="GO" id="GO:0045087">
    <property type="term" value="P:innate immune response"/>
    <property type="evidence" value="ECO:0000318"/>
    <property type="project" value="GO_Central"/>
</dbReference>
<dbReference type="PROSITE" id="PS51390">
    <property type="entry name" value="WAP"/>
    <property type="match status" value="3"/>
</dbReference>
<reference evidence="3" key="1">
    <citation type="submission" date="2025-08" db="UniProtKB">
        <authorList>
            <consortium name="RefSeq"/>
        </authorList>
    </citation>
    <scope>IDENTIFICATION</scope>
    <source>
        <strain evidence="3">J_2021</strain>
        <tissue evidence="3">Erythrocytes</tissue>
    </source>
</reference>
<dbReference type="GO" id="GO:0005615">
    <property type="term" value="C:extracellular space"/>
    <property type="evidence" value="ECO:0000318"/>
    <property type="project" value="GO_Central"/>
</dbReference>
<dbReference type="GeneID" id="121398194"/>
<gene>
    <name evidence="3" type="primary">LOC121398194</name>
</gene>
<feature type="domain" description="WAP" evidence="1">
    <location>
        <begin position="33"/>
        <end position="83"/>
    </location>
</feature>
<dbReference type="Gene3D" id="4.10.75.10">
    <property type="entry name" value="Elafin-like"/>
    <property type="match status" value="4"/>
</dbReference>
<feature type="domain" description="WAP" evidence="1">
    <location>
        <begin position="179"/>
        <end position="228"/>
    </location>
</feature>
<evidence type="ECO:0000313" key="2">
    <source>
        <dbReference type="Proteomes" id="UP000186698"/>
    </source>
</evidence>
<dbReference type="PaxDb" id="8355-A0A1L8ETY0"/>
<protein>
    <submittedName>
        <fullName evidence="3">Whey acidic protein-like</fullName>
    </submittedName>
</protein>
<evidence type="ECO:0000313" key="3">
    <source>
        <dbReference type="RefSeq" id="XP_041432965.1"/>
    </source>
</evidence>